<dbReference type="GO" id="GO:0005829">
    <property type="term" value="C:cytosol"/>
    <property type="evidence" value="ECO:0007669"/>
    <property type="project" value="TreeGrafter"/>
</dbReference>
<organism evidence="3 4">
    <name type="scientific">Tautonia sociabilis</name>
    <dbReference type="NCBI Taxonomy" id="2080755"/>
    <lineage>
        <taxon>Bacteria</taxon>
        <taxon>Pseudomonadati</taxon>
        <taxon>Planctomycetota</taxon>
        <taxon>Planctomycetia</taxon>
        <taxon>Isosphaerales</taxon>
        <taxon>Isosphaeraceae</taxon>
        <taxon>Tautonia</taxon>
    </lineage>
</organism>
<dbReference type="RefSeq" id="WP_126727293.1">
    <property type="nucleotide sequence ID" value="NZ_RYZH01000049.1"/>
</dbReference>
<dbReference type="GO" id="GO:0004386">
    <property type="term" value="F:helicase activity"/>
    <property type="evidence" value="ECO:0007669"/>
    <property type="project" value="UniProtKB-KW"/>
</dbReference>
<dbReference type="PROSITE" id="PS51192">
    <property type="entry name" value="HELICASE_ATP_BIND_1"/>
    <property type="match status" value="1"/>
</dbReference>
<dbReference type="Pfam" id="PF04313">
    <property type="entry name" value="HSDR_N"/>
    <property type="match status" value="1"/>
</dbReference>
<proteinExistence type="predicted"/>
<dbReference type="GO" id="GO:0005524">
    <property type="term" value="F:ATP binding"/>
    <property type="evidence" value="ECO:0007669"/>
    <property type="project" value="UniProtKB-KW"/>
</dbReference>
<dbReference type="InterPro" id="IPR027417">
    <property type="entry name" value="P-loop_NTPase"/>
</dbReference>
<evidence type="ECO:0000259" key="1">
    <source>
        <dbReference type="PROSITE" id="PS51192"/>
    </source>
</evidence>
<dbReference type="AlphaFoldDB" id="A0A432MF14"/>
<dbReference type="Pfam" id="PF04851">
    <property type="entry name" value="ResIII"/>
    <property type="match status" value="1"/>
</dbReference>
<accession>A0A432MF14</accession>
<comment type="caution">
    <text evidence="3">The sequence shown here is derived from an EMBL/GenBank/DDBJ whole genome shotgun (WGS) entry which is preliminary data.</text>
</comment>
<dbReference type="SMART" id="SM00487">
    <property type="entry name" value="DEXDc"/>
    <property type="match status" value="1"/>
</dbReference>
<sequence length="898" mass="101924">MSHESEWQTRKNRIDKRLRELGWDIVPHSSFFRADKALATAVAEYPTENGPADYALFVGGRLLGILEAKKLSLGPQNVLVQAQRYSEGATESPLRFGPYRVPFLYSSNGEVIWFHDVRNPMERSRRIADFPTPSALEERLTRDFDAEVQKLLSTPNNHPRLRPYQIEANEAIEKAIADRKRQMLVAMATGCGKTFTTVNQVYRLIKSGAARRVLFLVDRRALAAQAVRAFASFEPEPGLKFNKIYEVFSQRFRKEDFEEEGSEEKFDPTVLPSSYLLTPHAGHAFVYVCTIQRMAINLLGRAAAFEEGDEERDDDAEKLDIPIHAFDCIVADECHRGYTSAELSTWRTVLEHFDAVKVGLTATPAAHTTAYFTEVVYRYEYRRAVEEGYLVDYDAVAVRSDIRMNGLFLKEGEQVGLVDTETGGEQLDLLEDERAFDTTEIERKATAPDSNRKVIEELKKYALEHEAKYGRFPKTLIFATNDLPHTSHADQLVNLCRDVFGRGESFVQKITGSPTVDRPLKRIREFRNRPNPAIVVTVDMLSTGVDIPDLEFIVFLRPVKSRILFEQMLGRGTRLGEHYPDKSHFTVFDCFDGTLLEYFRQASAFTREPPEKPSRTIKELVDDVWNNKDRAYNVGCLVKRLQRIDKEMSGFARAEFAAFVDDGDLGGFASGLKAALAKDFTGTMKLLRNESFQDLLVNYPRPKRGFVIAHEAADSVTSKWLIRDGTGKEHQPEDYLKLFAEYVRENPDQVDAIRILFDRPKDWGTGALGELRKKLATTPQRFTEDNLRKAHEAQYHKPLVDIISMVKHAADEAAPLLTAEERVDMALAKLTEGKSFSEDERRWLARIREHLAANLSIDKDDFDDVPVLAREGGWARANRAFGGKLEGLLLELNEAMAA</sequence>
<keyword evidence="3" id="KW-0378">Hydrolase</keyword>
<gene>
    <name evidence="3" type="ORF">TsocGM_20305</name>
</gene>
<dbReference type="EMBL" id="RYZH01000049">
    <property type="protein sequence ID" value="RUL84357.1"/>
    <property type="molecule type" value="Genomic_DNA"/>
</dbReference>
<dbReference type="Proteomes" id="UP000280296">
    <property type="component" value="Unassembled WGS sequence"/>
</dbReference>
<dbReference type="SUPFAM" id="SSF52540">
    <property type="entry name" value="P-loop containing nucleoside triphosphate hydrolases"/>
    <property type="match status" value="1"/>
</dbReference>
<dbReference type="GO" id="GO:0003677">
    <property type="term" value="F:DNA binding"/>
    <property type="evidence" value="ECO:0007669"/>
    <property type="project" value="UniProtKB-KW"/>
</dbReference>
<dbReference type="InterPro" id="IPR001650">
    <property type="entry name" value="Helicase_C-like"/>
</dbReference>
<keyword evidence="4" id="KW-1185">Reference proteome</keyword>
<dbReference type="OrthoDB" id="9758243at2"/>
<dbReference type="PROSITE" id="PS51194">
    <property type="entry name" value="HELICASE_CTER"/>
    <property type="match status" value="1"/>
</dbReference>
<feature type="domain" description="Helicase C-terminal" evidence="2">
    <location>
        <begin position="457"/>
        <end position="621"/>
    </location>
</feature>
<dbReference type="PANTHER" id="PTHR47396:SF1">
    <property type="entry name" value="ATP-DEPENDENT HELICASE IRC3-RELATED"/>
    <property type="match status" value="1"/>
</dbReference>
<keyword evidence="3" id="KW-0067">ATP-binding</keyword>
<dbReference type="GO" id="GO:0009307">
    <property type="term" value="P:DNA restriction-modification system"/>
    <property type="evidence" value="ECO:0007669"/>
    <property type="project" value="UniProtKB-KW"/>
</dbReference>
<evidence type="ECO:0000313" key="4">
    <source>
        <dbReference type="Proteomes" id="UP000280296"/>
    </source>
</evidence>
<protein>
    <submittedName>
        <fullName evidence="3">DEAD/DEAH box helicase</fullName>
    </submittedName>
</protein>
<name>A0A432MF14_9BACT</name>
<dbReference type="Pfam" id="PF08463">
    <property type="entry name" value="EcoEI_R_C"/>
    <property type="match status" value="1"/>
</dbReference>
<dbReference type="Gene3D" id="3.40.50.300">
    <property type="entry name" value="P-loop containing nucleotide triphosphate hydrolases"/>
    <property type="match status" value="2"/>
</dbReference>
<dbReference type="Gene3D" id="3.90.1570.30">
    <property type="match status" value="1"/>
</dbReference>
<dbReference type="CDD" id="cd18799">
    <property type="entry name" value="SF2_C_EcoAI-like"/>
    <property type="match status" value="1"/>
</dbReference>
<feature type="domain" description="Helicase ATP-binding" evidence="1">
    <location>
        <begin position="174"/>
        <end position="382"/>
    </location>
</feature>
<keyword evidence="3" id="KW-0347">Helicase</keyword>
<keyword evidence="3" id="KW-0547">Nucleotide-binding</keyword>
<reference evidence="3 4" key="1">
    <citation type="submission" date="2018-12" db="EMBL/GenBank/DDBJ databases">
        <authorList>
            <person name="Toschakov S.V."/>
        </authorList>
    </citation>
    <scope>NUCLEOTIDE SEQUENCE [LARGE SCALE GENOMIC DNA]</scope>
    <source>
        <strain evidence="3 4">GM2012</strain>
    </source>
</reference>
<reference evidence="3 4" key="2">
    <citation type="submission" date="2019-01" db="EMBL/GenBank/DDBJ databases">
        <title>Tautonia sociabilis, a novel thermotolerant planctomycete of Isosphaeraceae family, isolated from a 4000 m deep subterranean habitat.</title>
        <authorList>
            <person name="Kovaleva O.L."/>
            <person name="Elcheninov A.G."/>
            <person name="Van Heerden E."/>
            <person name="Toshchakov S.V."/>
            <person name="Novikov A."/>
            <person name="Bonch-Osmolovskaya E.A."/>
            <person name="Kublanov I.V."/>
        </authorList>
    </citation>
    <scope>NUCLEOTIDE SEQUENCE [LARGE SCALE GENOMIC DNA]</scope>
    <source>
        <strain evidence="3 4">GM2012</strain>
    </source>
</reference>
<evidence type="ECO:0000313" key="3">
    <source>
        <dbReference type="EMBL" id="RUL84357.1"/>
    </source>
</evidence>
<dbReference type="InterPro" id="IPR013670">
    <property type="entry name" value="EcoEI_R_C_dom"/>
</dbReference>
<dbReference type="InterPro" id="IPR050742">
    <property type="entry name" value="Helicase_Restrict-Modif_Enz"/>
</dbReference>
<dbReference type="InterPro" id="IPR014001">
    <property type="entry name" value="Helicase_ATP-bd"/>
</dbReference>
<dbReference type="PANTHER" id="PTHR47396">
    <property type="entry name" value="TYPE I RESTRICTION ENZYME ECOKI R PROTEIN"/>
    <property type="match status" value="1"/>
</dbReference>
<evidence type="ECO:0000259" key="2">
    <source>
        <dbReference type="PROSITE" id="PS51194"/>
    </source>
</evidence>
<dbReference type="Pfam" id="PF00271">
    <property type="entry name" value="Helicase_C"/>
    <property type="match status" value="1"/>
</dbReference>
<dbReference type="GO" id="GO:0009035">
    <property type="term" value="F:type I site-specific deoxyribonuclease activity"/>
    <property type="evidence" value="ECO:0007669"/>
    <property type="project" value="UniProtKB-EC"/>
</dbReference>
<dbReference type="InterPro" id="IPR006935">
    <property type="entry name" value="Helicase/UvrB_N"/>
</dbReference>
<dbReference type="SMART" id="SM00490">
    <property type="entry name" value="HELICc"/>
    <property type="match status" value="1"/>
</dbReference>
<dbReference type="InterPro" id="IPR007409">
    <property type="entry name" value="Restrct_endonuc_type1_HsdR_N"/>
</dbReference>